<dbReference type="Pfam" id="PF18281">
    <property type="entry name" value="BILBO1_N"/>
    <property type="match status" value="1"/>
</dbReference>
<evidence type="ECO:0000256" key="2">
    <source>
        <dbReference type="SAM" id="MobiDB-lite"/>
    </source>
</evidence>
<evidence type="ECO:0000313" key="5">
    <source>
        <dbReference type="Proteomes" id="UP000674143"/>
    </source>
</evidence>
<evidence type="ECO:0000313" key="4">
    <source>
        <dbReference type="EMBL" id="KAG5485995.1"/>
    </source>
</evidence>
<feature type="compositionally biased region" description="Basic and acidic residues" evidence="2">
    <location>
        <begin position="390"/>
        <end position="403"/>
    </location>
</feature>
<feature type="region of interest" description="Disordered" evidence="2">
    <location>
        <begin position="122"/>
        <end position="171"/>
    </location>
</feature>
<dbReference type="SMART" id="SM00054">
    <property type="entry name" value="EFh"/>
    <property type="match status" value="2"/>
</dbReference>
<dbReference type="SMR" id="A0A836I012"/>
<evidence type="ECO:0000259" key="3">
    <source>
        <dbReference type="PROSITE" id="PS50222"/>
    </source>
</evidence>
<dbReference type="InterPro" id="IPR011992">
    <property type="entry name" value="EF-hand-dom_pair"/>
</dbReference>
<feature type="region of interest" description="Disordered" evidence="2">
    <location>
        <begin position="390"/>
        <end position="421"/>
    </location>
</feature>
<dbReference type="Proteomes" id="UP000674143">
    <property type="component" value="Unassembled WGS sequence"/>
</dbReference>
<dbReference type="EMBL" id="JAFHLR010000009">
    <property type="protein sequence ID" value="KAG5485995.1"/>
    <property type="molecule type" value="Genomic_DNA"/>
</dbReference>
<dbReference type="AlphaFoldDB" id="A0A836I012"/>
<proteinExistence type="predicted"/>
<dbReference type="PROSITE" id="PS00018">
    <property type="entry name" value="EF_HAND_1"/>
    <property type="match status" value="1"/>
</dbReference>
<dbReference type="InterPro" id="IPR018247">
    <property type="entry name" value="EF_Hand_1_Ca_BS"/>
</dbReference>
<keyword evidence="5" id="KW-1185">Reference proteome</keyword>
<dbReference type="Gene3D" id="3.10.20.650">
    <property type="match status" value="1"/>
</dbReference>
<protein>
    <recommendedName>
        <fullName evidence="3">EF-hand domain-containing protein</fullName>
    </recommendedName>
</protein>
<comment type="caution">
    <text evidence="4">The sequence shown here is derived from an EMBL/GenBank/DDBJ whole genome shotgun (WGS) entry which is preliminary data.</text>
</comment>
<dbReference type="SUPFAM" id="SSF47473">
    <property type="entry name" value="EF-hand"/>
    <property type="match status" value="1"/>
</dbReference>
<dbReference type="GO" id="GO:0005509">
    <property type="term" value="F:calcium ion binding"/>
    <property type="evidence" value="ECO:0007669"/>
    <property type="project" value="InterPro"/>
</dbReference>
<keyword evidence="1" id="KW-0106">Calcium</keyword>
<dbReference type="KEGG" id="loi:92362549"/>
<dbReference type="Gene3D" id="1.10.238.10">
    <property type="entry name" value="EF-hand"/>
    <property type="match status" value="1"/>
</dbReference>
<reference evidence="5" key="1">
    <citation type="journal article" date="2021" name="Microbiol. Resour. Announc.">
        <title>LGAAP: Leishmaniinae Genome Assembly and Annotation Pipeline.</title>
        <authorList>
            <person name="Almutairi H."/>
            <person name="Urbaniak M.D."/>
            <person name="Bates M.D."/>
            <person name="Jariyapan N."/>
            <person name="Kwakye-Nuako G."/>
            <person name="Thomaz-Soccol V."/>
            <person name="Al-Salem W.S."/>
            <person name="Dillon R.J."/>
            <person name="Bates P.A."/>
            <person name="Gatherer D."/>
        </authorList>
    </citation>
    <scope>NUCLEOTIDE SEQUENCE [LARGE SCALE GENOMIC DNA]</scope>
</reference>
<organism evidence="4 5">
    <name type="scientific">Leishmania orientalis</name>
    <dbReference type="NCBI Taxonomy" id="2249476"/>
    <lineage>
        <taxon>Eukaryota</taxon>
        <taxon>Discoba</taxon>
        <taxon>Euglenozoa</taxon>
        <taxon>Kinetoplastea</taxon>
        <taxon>Metakinetoplastina</taxon>
        <taxon>Trypanosomatida</taxon>
        <taxon>Trypanosomatidae</taxon>
        <taxon>Leishmaniinae</taxon>
        <taxon>Leishmania</taxon>
    </lineage>
</organism>
<feature type="compositionally biased region" description="Polar residues" evidence="2">
    <location>
        <begin position="122"/>
        <end position="137"/>
    </location>
</feature>
<feature type="domain" description="EF-hand" evidence="3">
    <location>
        <begin position="209"/>
        <end position="244"/>
    </location>
</feature>
<dbReference type="InterPro" id="IPR040747">
    <property type="entry name" value="BILBO1_N"/>
</dbReference>
<dbReference type="CDD" id="cd00051">
    <property type="entry name" value="EFh"/>
    <property type="match status" value="1"/>
</dbReference>
<dbReference type="PROSITE" id="PS50222">
    <property type="entry name" value="EF_HAND_2"/>
    <property type="match status" value="2"/>
</dbReference>
<feature type="compositionally biased region" description="Polar residues" evidence="2">
    <location>
        <begin position="147"/>
        <end position="163"/>
    </location>
</feature>
<feature type="domain" description="EF-hand" evidence="3">
    <location>
        <begin position="173"/>
        <end position="208"/>
    </location>
</feature>
<evidence type="ECO:0000256" key="1">
    <source>
        <dbReference type="ARBA" id="ARBA00022837"/>
    </source>
</evidence>
<reference evidence="5" key="2">
    <citation type="journal article" date="2021" name="Sci. Data">
        <title>Chromosome-scale genome sequencing, assembly and annotation of six genomes from subfamily Leishmaniinae.</title>
        <authorList>
            <person name="Almutairi H."/>
            <person name="Urbaniak M.D."/>
            <person name="Bates M.D."/>
            <person name="Jariyapan N."/>
            <person name="Kwakye-Nuako G."/>
            <person name="Thomaz Soccol V."/>
            <person name="Al-Salem W.S."/>
            <person name="Dillon R.J."/>
            <person name="Bates P.A."/>
            <person name="Gatherer D."/>
        </authorList>
    </citation>
    <scope>NUCLEOTIDE SEQUENCE [LARGE SCALE GENOMIC DNA]</scope>
</reference>
<accession>A0A836I012</accession>
<gene>
    <name evidence="4" type="ORF">LSCM4_06701</name>
</gene>
<feature type="region of interest" description="Disordered" evidence="2">
    <location>
        <begin position="318"/>
        <end position="356"/>
    </location>
</feature>
<feature type="region of interest" description="Disordered" evidence="2">
    <location>
        <begin position="464"/>
        <end position="507"/>
    </location>
</feature>
<sequence length="582" mass="65442">MFIVQVAADIFGNKLNFELSFPSRPSVQEITRASESAFSTEIANTRPESVPPHTFHIAKIKVYDEDKSKWVDLLGEGQLVDYCQLYAFQPENPWHKETQKPIPPATKPPTTAAALTRSAPLSNTASGNRAIPSTSNALAPYTGGRSDATTSRRSYAGGASSTALVPRGSADASPEEKLRVVFSEFDNKGTRMIDMEDFKHGFHNMGLDFSSATVEDLFERADLNHDHRISYSEFERFARLYPIMTDCLYFRSKAFWEEDQMRKDIQAEVEAAQKSEAMLDQAQRGLENAEADVADAQSAVKAADEDLRDRTDRMRDLAKDMEEARKGKERVLREKKEREQDLGAVKEREKEARKDLQDLARDSDKLDRRAAALVNDADAADDKVRQLQKALEDAKRAADRAHQAAEQAAAEADQAKERERDAAIEADAIARDIPKAEDAVRVAERNVAAADQVLRELDSAGKEIGRQADEAASRRDAGEKAVAEARDKVMQKEREVDNARSAVAERDRAIKQKEAELDEHRRQRELITQHERTLIEQELRLREQRDSLEQRETKLMSEASNYLGSMRVNLATRSYSRDPGGY</sequence>
<feature type="region of interest" description="Disordered" evidence="2">
    <location>
        <begin position="94"/>
        <end position="113"/>
    </location>
</feature>
<dbReference type="InterPro" id="IPR002048">
    <property type="entry name" value="EF_hand_dom"/>
</dbReference>
<name>A0A836I012_9TRYP</name>
<dbReference type="FunFam" id="3.10.20.650:FF:000001">
    <property type="entry name" value="Calmodulin-like protein containing EF hand domain"/>
    <property type="match status" value="1"/>
</dbReference>
<dbReference type="Pfam" id="PF13499">
    <property type="entry name" value="EF-hand_7"/>
    <property type="match status" value="1"/>
</dbReference>
<dbReference type="GeneID" id="92362549"/>
<dbReference type="RefSeq" id="XP_067065326.1">
    <property type="nucleotide sequence ID" value="XM_067208615.1"/>
</dbReference>